<dbReference type="KEGG" id="fmr:Fuma_05781"/>
<dbReference type="SUPFAM" id="SSF54523">
    <property type="entry name" value="Pili subunits"/>
    <property type="match status" value="1"/>
</dbReference>
<name>A0A1P8WPX7_9PLAN</name>
<keyword evidence="1" id="KW-0472">Membrane</keyword>
<keyword evidence="1" id="KW-0812">Transmembrane</keyword>
<evidence type="ECO:0000259" key="2">
    <source>
        <dbReference type="Pfam" id="PF07596"/>
    </source>
</evidence>
<evidence type="ECO:0000313" key="4">
    <source>
        <dbReference type="Proteomes" id="UP000187735"/>
    </source>
</evidence>
<accession>A0A1P8WPX7</accession>
<dbReference type="AlphaFoldDB" id="A0A1P8WPX7"/>
<evidence type="ECO:0000313" key="3">
    <source>
        <dbReference type="EMBL" id="APZ96113.1"/>
    </source>
</evidence>
<gene>
    <name evidence="3" type="ORF">Fuma_05781</name>
</gene>
<dbReference type="InterPro" id="IPR012902">
    <property type="entry name" value="N_methyl_site"/>
</dbReference>
<dbReference type="NCBIfam" id="TIGR02532">
    <property type="entry name" value="IV_pilin_GFxxxE"/>
    <property type="match status" value="1"/>
</dbReference>
<dbReference type="PANTHER" id="PTHR30093">
    <property type="entry name" value="GENERAL SECRETION PATHWAY PROTEIN G"/>
    <property type="match status" value="1"/>
</dbReference>
<feature type="transmembrane region" description="Helical" evidence="1">
    <location>
        <begin position="12"/>
        <end position="36"/>
    </location>
</feature>
<dbReference type="Pfam" id="PF07963">
    <property type="entry name" value="N_methyl"/>
    <property type="match status" value="1"/>
</dbReference>
<dbReference type="RefSeq" id="WP_077027181.1">
    <property type="nucleotide sequence ID" value="NZ_CP017641.1"/>
</dbReference>
<dbReference type="EMBL" id="CP017641">
    <property type="protein sequence ID" value="APZ96113.1"/>
    <property type="molecule type" value="Genomic_DNA"/>
</dbReference>
<dbReference type="InterPro" id="IPR011453">
    <property type="entry name" value="DUF1559"/>
</dbReference>
<dbReference type="Gene3D" id="3.30.700.10">
    <property type="entry name" value="Glycoprotein, Type 4 Pilin"/>
    <property type="match status" value="1"/>
</dbReference>
<dbReference type="STRING" id="1891926.Fuma_05781"/>
<dbReference type="NCBIfam" id="TIGR04294">
    <property type="entry name" value="pre_pil_HX9DG"/>
    <property type="match status" value="1"/>
</dbReference>
<dbReference type="InterPro" id="IPR027558">
    <property type="entry name" value="Pre_pil_HX9DG_C"/>
</dbReference>
<feature type="domain" description="DUF1559" evidence="2">
    <location>
        <begin position="37"/>
        <end position="342"/>
    </location>
</feature>
<organism evidence="3 4">
    <name type="scientific">Fuerstiella marisgermanici</name>
    <dbReference type="NCBI Taxonomy" id="1891926"/>
    <lineage>
        <taxon>Bacteria</taxon>
        <taxon>Pseudomonadati</taxon>
        <taxon>Planctomycetota</taxon>
        <taxon>Planctomycetia</taxon>
        <taxon>Planctomycetales</taxon>
        <taxon>Planctomycetaceae</taxon>
        <taxon>Fuerstiella</taxon>
    </lineage>
</organism>
<protein>
    <submittedName>
        <fullName evidence="3">Type II secretion system protein G</fullName>
    </submittedName>
</protein>
<dbReference type="Proteomes" id="UP000187735">
    <property type="component" value="Chromosome"/>
</dbReference>
<proteinExistence type="predicted"/>
<dbReference type="OrthoDB" id="255848at2"/>
<keyword evidence="1" id="KW-1133">Transmembrane helix</keyword>
<keyword evidence="4" id="KW-1185">Reference proteome</keyword>
<reference evidence="3 4" key="1">
    <citation type="journal article" date="2016" name="Front. Microbiol.">
        <title>Fuerstia marisgermanicae gen. nov., sp. nov., an Unusual Member of the Phylum Planctomycetes from the German Wadden Sea.</title>
        <authorList>
            <person name="Kohn T."/>
            <person name="Heuer A."/>
            <person name="Jogler M."/>
            <person name="Vollmers J."/>
            <person name="Boedeker C."/>
            <person name="Bunk B."/>
            <person name="Rast P."/>
            <person name="Borchert D."/>
            <person name="Glockner I."/>
            <person name="Freese H.M."/>
            <person name="Klenk H.P."/>
            <person name="Overmann J."/>
            <person name="Kaster A.K."/>
            <person name="Rohde M."/>
            <person name="Wiegand S."/>
            <person name="Jogler C."/>
        </authorList>
    </citation>
    <scope>NUCLEOTIDE SEQUENCE [LARGE SCALE GENOMIC DNA]</scope>
    <source>
        <strain evidence="3 4">NH11</strain>
    </source>
</reference>
<dbReference type="Pfam" id="PF07596">
    <property type="entry name" value="SBP_bac_10"/>
    <property type="match status" value="1"/>
</dbReference>
<evidence type="ECO:0000256" key="1">
    <source>
        <dbReference type="SAM" id="Phobius"/>
    </source>
</evidence>
<sequence>MKVLRLKVARRAFTLIELLVVIAIIAILISLLLPAVQQAREAARRTQCKNNLKQLGLALHNYHDVHRRLPAGYFSYPTSNGAAPAWAQLDPNTWDGAPGWSWGAMLLPFLDQGNITNSVDFDRPVWTTQHRDVLSTKLPVFLCPTSSGGDDAFTVQGADGSPRLINGQPVVVGRSHYVASHGQESCWGECGSATTGIVFSNIYTSATRTVAINGDAGRVADGPFYRNSGTRFRDVTDGLTNTVFLGEHSSKLSDKTWVGVVPGASTPPRFRSPENGPDAAATMVLVHAGPSGGELDITGFPIIHPVNFPTFHVGQMYSEHMGGGHVSLGDGSVRFISENIDLLLWAELSSMNEGEVIGEF</sequence>
<dbReference type="PANTHER" id="PTHR30093:SF2">
    <property type="entry name" value="TYPE II SECRETION SYSTEM PROTEIN H"/>
    <property type="match status" value="1"/>
</dbReference>
<dbReference type="InterPro" id="IPR045584">
    <property type="entry name" value="Pilin-like"/>
</dbReference>